<dbReference type="InterPro" id="IPR017956">
    <property type="entry name" value="AT_hook_DNA-bd_motif"/>
</dbReference>
<organism evidence="13 14">
    <name type="scientific">Mycena alexandri</name>
    <dbReference type="NCBI Taxonomy" id="1745969"/>
    <lineage>
        <taxon>Eukaryota</taxon>
        <taxon>Fungi</taxon>
        <taxon>Dikarya</taxon>
        <taxon>Basidiomycota</taxon>
        <taxon>Agaricomycotina</taxon>
        <taxon>Agaricomycetes</taxon>
        <taxon>Agaricomycetidae</taxon>
        <taxon>Agaricales</taxon>
        <taxon>Marasmiineae</taxon>
        <taxon>Mycenaceae</taxon>
        <taxon>Mycena</taxon>
    </lineage>
</organism>
<evidence type="ECO:0000256" key="4">
    <source>
        <dbReference type="ARBA" id="ARBA00022801"/>
    </source>
</evidence>
<dbReference type="PANTHER" id="PTHR13620:SF109">
    <property type="entry name" value="3'-5' EXONUCLEASE"/>
    <property type="match status" value="1"/>
</dbReference>
<feature type="compositionally biased region" description="Low complexity" evidence="10">
    <location>
        <begin position="2392"/>
        <end position="2402"/>
    </location>
</feature>
<evidence type="ECO:0000256" key="8">
    <source>
        <dbReference type="ARBA" id="ARBA00040531"/>
    </source>
</evidence>
<dbReference type="InterPro" id="IPR046616">
    <property type="entry name" value="DUF6729"/>
</dbReference>
<keyword evidence="5" id="KW-0269">Exonuclease</keyword>
<dbReference type="SUPFAM" id="SSF53098">
    <property type="entry name" value="Ribonuclease H-like"/>
    <property type="match status" value="2"/>
</dbReference>
<feature type="domain" description="DUF6729" evidence="12">
    <location>
        <begin position="1734"/>
        <end position="1960"/>
    </location>
</feature>
<feature type="compositionally biased region" description="Low complexity" evidence="10">
    <location>
        <begin position="936"/>
        <end position="946"/>
    </location>
</feature>
<feature type="region of interest" description="Disordered" evidence="10">
    <location>
        <begin position="41"/>
        <end position="148"/>
    </location>
</feature>
<keyword evidence="14" id="KW-1185">Reference proteome</keyword>
<dbReference type="Proteomes" id="UP001218188">
    <property type="component" value="Unassembled WGS sequence"/>
</dbReference>
<dbReference type="InterPro" id="IPR036397">
    <property type="entry name" value="RNaseH_sf"/>
</dbReference>
<accession>A0AAD6X5V6</accession>
<feature type="compositionally biased region" description="Basic and acidic residues" evidence="10">
    <location>
        <begin position="1545"/>
        <end position="1558"/>
    </location>
</feature>
<dbReference type="GO" id="GO:0046872">
    <property type="term" value="F:metal ion binding"/>
    <property type="evidence" value="ECO:0007669"/>
    <property type="project" value="UniProtKB-KW"/>
</dbReference>
<evidence type="ECO:0000256" key="5">
    <source>
        <dbReference type="ARBA" id="ARBA00022839"/>
    </source>
</evidence>
<dbReference type="Pfam" id="PF01612">
    <property type="entry name" value="DNA_pol_A_exo1"/>
    <property type="match status" value="2"/>
</dbReference>
<dbReference type="GO" id="GO:0008408">
    <property type="term" value="F:3'-5' exonuclease activity"/>
    <property type="evidence" value="ECO:0007669"/>
    <property type="project" value="InterPro"/>
</dbReference>
<feature type="compositionally biased region" description="Polar residues" evidence="10">
    <location>
        <begin position="46"/>
        <end position="70"/>
    </location>
</feature>
<evidence type="ECO:0000256" key="3">
    <source>
        <dbReference type="ARBA" id="ARBA00022723"/>
    </source>
</evidence>
<evidence type="ECO:0000259" key="12">
    <source>
        <dbReference type="Pfam" id="PF20499"/>
    </source>
</evidence>
<feature type="region of interest" description="Disordered" evidence="10">
    <location>
        <begin position="248"/>
        <end position="271"/>
    </location>
</feature>
<keyword evidence="7" id="KW-0539">Nucleus</keyword>
<dbReference type="GO" id="GO:0006139">
    <property type="term" value="P:nucleobase-containing compound metabolic process"/>
    <property type="evidence" value="ECO:0007669"/>
    <property type="project" value="InterPro"/>
</dbReference>
<dbReference type="InterPro" id="IPR002562">
    <property type="entry name" value="3'-5'_exonuclease_dom"/>
</dbReference>
<name>A0AAD6X5V6_9AGAR</name>
<evidence type="ECO:0000256" key="6">
    <source>
        <dbReference type="ARBA" id="ARBA00022842"/>
    </source>
</evidence>
<evidence type="ECO:0000259" key="11">
    <source>
        <dbReference type="Pfam" id="PF01612"/>
    </source>
</evidence>
<dbReference type="SMART" id="SM00384">
    <property type="entry name" value="AT_hook"/>
    <property type="match status" value="4"/>
</dbReference>
<dbReference type="InterPro" id="IPR051132">
    <property type="entry name" value="3-5_Exonuclease_domain"/>
</dbReference>
<feature type="domain" description="DUF6729" evidence="12">
    <location>
        <begin position="278"/>
        <end position="504"/>
    </location>
</feature>
<evidence type="ECO:0000313" key="14">
    <source>
        <dbReference type="Proteomes" id="UP001218188"/>
    </source>
</evidence>
<dbReference type="GO" id="GO:0003677">
    <property type="term" value="F:DNA binding"/>
    <property type="evidence" value="ECO:0007669"/>
    <property type="project" value="InterPro"/>
</dbReference>
<feature type="region of interest" description="Disordered" evidence="10">
    <location>
        <begin position="1704"/>
        <end position="1727"/>
    </location>
</feature>
<keyword evidence="2" id="KW-0540">Nuclease</keyword>
<dbReference type="PANTHER" id="PTHR13620">
    <property type="entry name" value="3-5 EXONUCLEASE"/>
    <property type="match status" value="1"/>
</dbReference>
<evidence type="ECO:0000256" key="1">
    <source>
        <dbReference type="ARBA" id="ARBA00004123"/>
    </source>
</evidence>
<dbReference type="CDD" id="cd06141">
    <property type="entry name" value="WRN_exo"/>
    <property type="match status" value="2"/>
</dbReference>
<keyword evidence="4" id="KW-0378">Hydrolase</keyword>
<comment type="subcellular location">
    <subcellularLocation>
        <location evidence="1">Nucleus</location>
    </subcellularLocation>
</comment>
<dbReference type="GO" id="GO:0005634">
    <property type="term" value="C:nucleus"/>
    <property type="evidence" value="ECO:0007669"/>
    <property type="project" value="UniProtKB-SubCell"/>
</dbReference>
<keyword evidence="3" id="KW-0479">Metal-binding</keyword>
<feature type="region of interest" description="Disordered" evidence="10">
    <location>
        <begin position="2381"/>
        <end position="2418"/>
    </location>
</feature>
<feature type="region of interest" description="Disordered" evidence="10">
    <location>
        <begin position="1527"/>
        <end position="1604"/>
    </location>
</feature>
<evidence type="ECO:0000256" key="7">
    <source>
        <dbReference type="ARBA" id="ARBA00023242"/>
    </source>
</evidence>
<feature type="compositionally biased region" description="Basic and acidic residues" evidence="10">
    <location>
        <begin position="123"/>
        <end position="132"/>
    </location>
</feature>
<proteinExistence type="predicted"/>
<comment type="caution">
    <text evidence="13">The sequence shown here is derived from an EMBL/GenBank/DDBJ whole genome shotgun (WGS) entry which is preliminary data.</text>
</comment>
<keyword evidence="6" id="KW-0460">Magnesium</keyword>
<evidence type="ECO:0000256" key="9">
    <source>
        <dbReference type="ARBA" id="ARBA00042761"/>
    </source>
</evidence>
<feature type="compositionally biased region" description="Basic and acidic residues" evidence="10">
    <location>
        <begin position="1579"/>
        <end position="1588"/>
    </location>
</feature>
<evidence type="ECO:0000256" key="10">
    <source>
        <dbReference type="SAM" id="MobiDB-lite"/>
    </source>
</evidence>
<dbReference type="Gene3D" id="3.30.420.10">
    <property type="entry name" value="Ribonuclease H-like superfamily/Ribonuclease H"/>
    <property type="match status" value="2"/>
</dbReference>
<evidence type="ECO:0000313" key="13">
    <source>
        <dbReference type="EMBL" id="KAJ7036665.1"/>
    </source>
</evidence>
<feature type="domain" description="3'-5' exonuclease" evidence="11">
    <location>
        <begin position="2124"/>
        <end position="2284"/>
    </location>
</feature>
<dbReference type="Pfam" id="PF20499">
    <property type="entry name" value="DUF6729"/>
    <property type="match status" value="2"/>
</dbReference>
<feature type="region of interest" description="Disordered" evidence="10">
    <location>
        <begin position="925"/>
        <end position="962"/>
    </location>
</feature>
<dbReference type="InterPro" id="IPR012337">
    <property type="entry name" value="RNaseH-like_sf"/>
</dbReference>
<feature type="compositionally biased region" description="Basic and acidic residues" evidence="10">
    <location>
        <begin position="89"/>
        <end position="102"/>
    </location>
</feature>
<reference evidence="13" key="1">
    <citation type="submission" date="2023-03" db="EMBL/GenBank/DDBJ databases">
        <title>Massive genome expansion in bonnet fungi (Mycena s.s.) driven by repeated elements and novel gene families across ecological guilds.</title>
        <authorList>
            <consortium name="Lawrence Berkeley National Laboratory"/>
            <person name="Harder C.B."/>
            <person name="Miyauchi S."/>
            <person name="Viragh M."/>
            <person name="Kuo A."/>
            <person name="Thoen E."/>
            <person name="Andreopoulos B."/>
            <person name="Lu D."/>
            <person name="Skrede I."/>
            <person name="Drula E."/>
            <person name="Henrissat B."/>
            <person name="Morin E."/>
            <person name="Kohler A."/>
            <person name="Barry K."/>
            <person name="LaButti K."/>
            <person name="Morin E."/>
            <person name="Salamov A."/>
            <person name="Lipzen A."/>
            <person name="Mereny Z."/>
            <person name="Hegedus B."/>
            <person name="Baldrian P."/>
            <person name="Stursova M."/>
            <person name="Weitz H."/>
            <person name="Taylor A."/>
            <person name="Grigoriev I.V."/>
            <person name="Nagy L.G."/>
            <person name="Martin F."/>
            <person name="Kauserud H."/>
        </authorList>
    </citation>
    <scope>NUCLEOTIDE SEQUENCE</scope>
    <source>
        <strain evidence="13">CBHHK200</strain>
    </source>
</reference>
<protein>
    <recommendedName>
        <fullName evidence="8">3'-5' exonuclease</fullName>
    </recommendedName>
    <alternativeName>
        <fullName evidence="9">Werner Syndrome-like exonuclease</fullName>
    </alternativeName>
</protein>
<sequence length="2772" mass="308597">MDLSDDEMWEDQWEPTVDDLQHLDTAASSSMNLELQVSESMDVITESDSSPPIHGQTQNPDMVVASTISDSAVPAPRGRGRPKGSRNKALLDKPKLVKEKQPVGRPKGTGSKQKRAAQLAAEFEARKEEIQRSKNKRAGSSPADDSIPIVSTSKTMLSSRPTTLAPIFRTSAVPLAVEHTQPVSTSVLPDQSLQNFGPNPQEDHVPHHNNVSEMPEQEDRAVNVGKISFIADDEDDENDGFIMADGLGTQNEGGGESDDEEINTGKKTPKNRHHLPAWLEKTFKEKLTQASSLYSDHSTFWFPQKSTYFLLKEQPIAPEDLYNPKFFLWDPALLTEIPCPLCHRKLWRLRAIDRPRRCVDMYQTFWLIGHRYKCSDCVNPKSGLKTVTFRSWDKRILALLPPALAAEFPARLSHRSAISHTTFGYMRSCFQNGMGAKQFSDAMRMRHLQRYDELQLQYLHSIVARAGISRWTGGTFKAFLPFDDTSDSGYHGFVPSAQWLRDMYDDFVEEHEQDFNQHRALLTTDIGSQDHSHKLTKHVAKLNGVQIFCGTMIMTNEKGEIRVFVLVPTKAHSQFELAFTQVRESLNLYGHSQPRLIYTDNMADKHFLEKCFPSLLEGLVPVEKYSSLPLLEIPDDVDVLVRKTTLSINDAIRTILDSLPTTGAGQIVVGFDSEWNVDVSAQGHVRGRGDTAVIQIAFERRVYVLQVASMLAEKKLPEQLKKLLENKSVLKVGRLITADLRYLEQACNSKTPFVGGVDLAKFAKDREQCLMANVSLADLCASVLGKQLPKNVADRVSTSWEDDDLTSTQIRYAALDAWAALCLYLELDQIPLPAVLPESPPPGLLVSLLNSDKTRIIARGSISTRAGDPSLDGINISSTRTVITIREVVVPGAIISTHKKLALKSFGPVPFDVVCLKSHLRTAIPPRPNPDLPTLSSSNSHSIIPPDSNPNPSNPVSDQETEDGNIGNLLLDGFEVPDFEPSDQNPPHVADENSVIEGIAVLKDDSLRNFVAVDDTAVIRSRVLKDVFHVFNMFYISTAHSLRLDFVQALRDAIFIPDKEDQRRILAWASKQDKTITWDQLVCRKAKWLWRHCKRSIPSAEVLYPLVEAVFQTYGPLKDSKTGAPLFNLAAWKTAKNVLELIRNGFVSDPPGIALFYPLGADAKAGGLPIYRNVRGTNMTEGGVHTHLLSRLPTSGSGIRHLSACIQDFILRHNLLVGTYNSTGNRYRGHDCIWLTNQIQEMQALLEDVVPNSCLTVANWVNGNLYIPTSEVSAILPIPPSIRIVSGMGEFNPNTDLKQRHHFLASRQGTRKPVLPVHTQEEKTLFSHLMATESVFNSSTNGPNWKEGVKVWNRKAEYFIKDEVSYKIVEHLNAYYANWKTSVGVKTTLSISAPTRIPLLTQLRDPQRALQAPPVPQQPLQPLVVTAGFQPLPPSIPSIPPEPLSSHPQYDGMPMAMDLSDDEMWEDQWEPTVDDLQHLDTAASSSMNLELQVSESMDVITESDSSPPIHGQTQNPDMVVASTISDSAVPAPRGRGRPKGSRNKALLDKPKLVKEKQPVGRPKGTGSKQKRAAQLAAEFEARKEEIQRSKNKRAGSSPADDSIPIVSTSKTMLSSRPTTLAPIFRTSAVPLAVEHTQPVSTSVLPDQSLQNFGPNPQEDHVPHHNNVSEMPEQEDRAVNVGKISFIADDEDDENDGFIMADGLGTQNEGGGESDDEEINTGKKTPKNRHHLPAWLEKTFKEKLTQASSLYSDHSTFWFPQKSTYFLLKEQPIAPEDLYNPKFFLWDPALLTEIPCPLCHRKLWRLRAIDRPRRCVDMYQTFWLIGHRYKCSDCVNPKSGLKTVTFRSWDKRILALLPPALAAEFPARLSHRSAISHTTFGYMRSCFQNGMGAKQFSDAMRMRHLQRYDELQLQYLHSIVARAGISRWTGGTFKAFLPFDDTSDSGYHGFVPSAQWLRDMYDDFVEEHEQDFNQHRALLTTDIGSQDHSHKLTKHVAKLNGVQIFCGTMIMTNEKGEIRVFVLVPTKAHSQFELAFTQVRESLNLYGHSQPRLIYTDNMADKHFLEKCFPSLLEGLVPVEKYSSLPLLEIPDDVDVLVRKTTLSINDAIRTILDSLPTTGAGQIVVGFDSEWNVDVSAQGHVRGRGDTAVIQIAFERRVYVLQVASMLAEKKLPEQLKKLLENKSVLKVGRLITADLRYLEQACNSKTPFVGGVDLAKFAKDREQCLMANVSLADLCASVLGKQLPKNVADRVSTSWEDDDLTSTQIRYAALDAWAALCLYLELDQIPLPAVLPESPPPGLLVSLLNSDKTRIIARGSISTRAGDPSLDGINISSTRTVITIREVVVPGAIISTHKKLALKSFGPVPFDVVCLKSHLRTAIPPRPNPDLPTLSSSNSHSIIPPDSNPNPSNPVSDQETEDGNIGNLLLDGFEVPDFEPSDQNPPHVADENSVIEGIAVLKDDSLRNFVAVDDTAVIRSRVLKDVFHVFNMFYISTAHSLRLDFVQALRDAIFIPDKEDQRRILAWASKQDKTITWDQLVCRKAKWLWRHCKRSIPSAEVLYPLVEAVFQTYGPLKDSKTGAPLFNLAAWKTAKNVLELIRNGFVSDPPGIALFYPLGADAKAGGLPIYRNVRGTNMTEGGVHTHLLSRLPTSGSGIRHLSACIQDFILRHNLLVGTYNSTGNRYRGHDCIWLTNQIQEMQALLEDVVPNSCLTVANWVNGNLYIPTSEVSAILPIPPSIRIVSGMGYTKAGTSCSYPGRENTLQPSDGHRICL</sequence>
<evidence type="ECO:0000256" key="2">
    <source>
        <dbReference type="ARBA" id="ARBA00022722"/>
    </source>
</evidence>
<dbReference type="EMBL" id="JARJCM010000042">
    <property type="protein sequence ID" value="KAJ7036665.1"/>
    <property type="molecule type" value="Genomic_DNA"/>
</dbReference>
<gene>
    <name evidence="13" type="ORF">C8F04DRAFT_1394224</name>
</gene>
<feature type="domain" description="3'-5' exonuclease" evidence="11">
    <location>
        <begin position="668"/>
        <end position="828"/>
    </location>
</feature>